<feature type="compositionally biased region" description="Polar residues" evidence="1">
    <location>
        <begin position="114"/>
        <end position="129"/>
    </location>
</feature>
<organism evidence="2 3">
    <name type="scientific">Halocatena marina</name>
    <dbReference type="NCBI Taxonomy" id="2934937"/>
    <lineage>
        <taxon>Archaea</taxon>
        <taxon>Methanobacteriati</taxon>
        <taxon>Methanobacteriota</taxon>
        <taxon>Stenosarchaea group</taxon>
        <taxon>Halobacteria</taxon>
        <taxon>Halobacteriales</taxon>
        <taxon>Natronomonadaceae</taxon>
        <taxon>Halocatena</taxon>
    </lineage>
</organism>
<dbReference type="EMBL" id="JBHTAX010000001">
    <property type="protein sequence ID" value="MFC7189440.1"/>
    <property type="molecule type" value="Genomic_DNA"/>
</dbReference>
<feature type="region of interest" description="Disordered" evidence="1">
    <location>
        <begin position="21"/>
        <end position="89"/>
    </location>
</feature>
<name>A0ABD5YJN8_9EURY</name>
<gene>
    <name evidence="2" type="ORF">ACFQL7_05975</name>
</gene>
<evidence type="ECO:0000256" key="1">
    <source>
        <dbReference type="SAM" id="MobiDB-lite"/>
    </source>
</evidence>
<dbReference type="Gene3D" id="2.60.120.430">
    <property type="entry name" value="Galactose-binding lectin"/>
    <property type="match status" value="1"/>
</dbReference>
<evidence type="ECO:0000313" key="2">
    <source>
        <dbReference type="EMBL" id="MFC7189440.1"/>
    </source>
</evidence>
<evidence type="ECO:0000313" key="3">
    <source>
        <dbReference type="Proteomes" id="UP001596417"/>
    </source>
</evidence>
<feature type="region of interest" description="Disordered" evidence="1">
    <location>
        <begin position="108"/>
        <end position="129"/>
    </location>
</feature>
<comment type="caution">
    <text evidence="2">The sequence shown here is derived from an EMBL/GenBank/DDBJ whole genome shotgun (WGS) entry which is preliminary data.</text>
</comment>
<evidence type="ECO:0008006" key="4">
    <source>
        <dbReference type="Google" id="ProtNLM"/>
    </source>
</evidence>
<accession>A0ABD5YJN8</accession>
<reference evidence="2 3" key="1">
    <citation type="journal article" date="2019" name="Int. J. Syst. Evol. Microbiol.">
        <title>The Global Catalogue of Microorganisms (GCM) 10K type strain sequencing project: providing services to taxonomists for standard genome sequencing and annotation.</title>
        <authorList>
            <consortium name="The Broad Institute Genomics Platform"/>
            <consortium name="The Broad Institute Genome Sequencing Center for Infectious Disease"/>
            <person name="Wu L."/>
            <person name="Ma J."/>
        </authorList>
    </citation>
    <scope>NUCLEOTIDE SEQUENCE [LARGE SCALE GENOMIC DNA]</scope>
    <source>
        <strain evidence="2 3">RDMS1</strain>
    </source>
</reference>
<keyword evidence="3" id="KW-1185">Reference proteome</keyword>
<feature type="compositionally biased region" description="Polar residues" evidence="1">
    <location>
        <begin position="26"/>
        <end position="76"/>
    </location>
</feature>
<sequence length="270" mass="30117">MLRRKFVGSIIAAVGISGCLEWGNAPRNTEQSEATDWNSTKRTPHSPTATSVPTSPNRIDSEATSTSTPADQSDSEINPVPPYQGQFIDSGRKLDNFEDVSHWSGDIRQDTDRSFSGSQSLQLHSTSGEATAIADYSDDPLDLREADLSFACYQDLPDGQPSMFVDLFAPDADNRLQFKWVYHGYKDLGWQRVDIAPFETVGNPDLSAVEKVRITLNASKIRVWIDDFRAHPAPDAGKIILRFDDAHEHHYTDYFPLLSEYGYPGSKPLF</sequence>
<protein>
    <recommendedName>
        <fullName evidence="4">MAM domain-containing protein</fullName>
    </recommendedName>
</protein>
<dbReference type="Proteomes" id="UP001596417">
    <property type="component" value="Unassembled WGS sequence"/>
</dbReference>
<dbReference type="PROSITE" id="PS51257">
    <property type="entry name" value="PROKAR_LIPOPROTEIN"/>
    <property type="match status" value="1"/>
</dbReference>
<dbReference type="RefSeq" id="WP_390204927.1">
    <property type="nucleotide sequence ID" value="NZ_JBHTAX010000001.1"/>
</dbReference>
<proteinExistence type="predicted"/>
<dbReference type="AlphaFoldDB" id="A0ABD5YJN8"/>